<feature type="transmembrane region" description="Helical" evidence="2">
    <location>
        <begin position="21"/>
        <end position="38"/>
    </location>
</feature>
<keyword evidence="1" id="KW-0813">Transport</keyword>
<feature type="transmembrane region" description="Helical" evidence="2">
    <location>
        <begin position="94"/>
        <end position="114"/>
    </location>
</feature>
<dbReference type="GO" id="GO:0042910">
    <property type="term" value="F:xenobiotic transmembrane transporter activity"/>
    <property type="evidence" value="ECO:0007669"/>
    <property type="project" value="InterPro"/>
</dbReference>
<proteinExistence type="predicted"/>
<protein>
    <recommendedName>
        <fullName evidence="5">Na+-driven multidrug efflux pump</fullName>
    </recommendedName>
</protein>
<keyword evidence="2" id="KW-1133">Transmembrane helix</keyword>
<feature type="transmembrane region" description="Helical" evidence="2">
    <location>
        <begin position="175"/>
        <end position="193"/>
    </location>
</feature>
<feature type="transmembrane region" description="Helical" evidence="2">
    <location>
        <begin position="50"/>
        <end position="73"/>
    </location>
</feature>
<comment type="caution">
    <text evidence="3">The sequence shown here is derived from an EMBL/GenBank/DDBJ whole genome shotgun (WGS) entry which is preliminary data.</text>
</comment>
<feature type="transmembrane region" description="Helical" evidence="2">
    <location>
        <begin position="149"/>
        <end position="168"/>
    </location>
</feature>
<dbReference type="PANTHER" id="PTHR43298">
    <property type="entry name" value="MULTIDRUG RESISTANCE PROTEIN NORM-RELATED"/>
    <property type="match status" value="1"/>
</dbReference>
<keyword evidence="2" id="KW-0812">Transmembrane</keyword>
<keyword evidence="4" id="KW-1185">Reference proteome</keyword>
<accession>A0A919BE64</accession>
<dbReference type="PANTHER" id="PTHR43298:SF2">
    <property type="entry name" value="FMN_FAD EXPORTER YEEO-RELATED"/>
    <property type="match status" value="1"/>
</dbReference>
<reference evidence="3" key="1">
    <citation type="journal article" date="2014" name="Int. J. Syst. Evol. Microbiol.">
        <title>Complete genome sequence of Corynebacterium casei LMG S-19264T (=DSM 44701T), isolated from a smear-ripened cheese.</title>
        <authorList>
            <consortium name="US DOE Joint Genome Institute (JGI-PGF)"/>
            <person name="Walter F."/>
            <person name="Albersmeier A."/>
            <person name="Kalinowski J."/>
            <person name="Ruckert C."/>
        </authorList>
    </citation>
    <scope>NUCLEOTIDE SEQUENCE</scope>
    <source>
        <strain evidence="3">KCTC 42731</strain>
    </source>
</reference>
<feature type="transmembrane region" description="Helical" evidence="2">
    <location>
        <begin position="205"/>
        <end position="225"/>
    </location>
</feature>
<dbReference type="GO" id="GO:0015297">
    <property type="term" value="F:antiporter activity"/>
    <property type="evidence" value="ECO:0007669"/>
    <property type="project" value="InterPro"/>
</dbReference>
<feature type="transmembrane region" description="Helical" evidence="2">
    <location>
        <begin position="362"/>
        <end position="383"/>
    </location>
</feature>
<gene>
    <name evidence="3" type="ORF">GCM10017161_10280</name>
</gene>
<evidence type="ECO:0000256" key="2">
    <source>
        <dbReference type="SAM" id="Phobius"/>
    </source>
</evidence>
<dbReference type="InterPro" id="IPR050222">
    <property type="entry name" value="MATE_MdtK"/>
</dbReference>
<dbReference type="GO" id="GO:0005886">
    <property type="term" value="C:plasma membrane"/>
    <property type="evidence" value="ECO:0007669"/>
    <property type="project" value="TreeGrafter"/>
</dbReference>
<dbReference type="AlphaFoldDB" id="A0A919BE64"/>
<dbReference type="InterPro" id="IPR002528">
    <property type="entry name" value="MATE_fam"/>
</dbReference>
<dbReference type="Pfam" id="PF01554">
    <property type="entry name" value="MatE"/>
    <property type="match status" value="1"/>
</dbReference>
<dbReference type="RefSeq" id="WP_189767951.1">
    <property type="nucleotide sequence ID" value="NZ_BNCK01000002.1"/>
</dbReference>
<dbReference type="EMBL" id="BNCK01000002">
    <property type="protein sequence ID" value="GHF84752.1"/>
    <property type="molecule type" value="Genomic_DNA"/>
</dbReference>
<evidence type="ECO:0000313" key="4">
    <source>
        <dbReference type="Proteomes" id="UP000623842"/>
    </source>
</evidence>
<name>A0A919BE64_9GAMM</name>
<dbReference type="Proteomes" id="UP000623842">
    <property type="component" value="Unassembled WGS sequence"/>
</dbReference>
<organism evidence="3 4">
    <name type="scientific">Thalassotalea marina</name>
    <dbReference type="NCBI Taxonomy" id="1673741"/>
    <lineage>
        <taxon>Bacteria</taxon>
        <taxon>Pseudomonadati</taxon>
        <taxon>Pseudomonadota</taxon>
        <taxon>Gammaproteobacteria</taxon>
        <taxon>Alteromonadales</taxon>
        <taxon>Colwelliaceae</taxon>
        <taxon>Thalassotalea</taxon>
    </lineage>
</organism>
<keyword evidence="2" id="KW-0472">Membrane</keyword>
<feature type="transmembrane region" description="Helical" evidence="2">
    <location>
        <begin position="322"/>
        <end position="342"/>
    </location>
</feature>
<feature type="transmembrane region" description="Helical" evidence="2">
    <location>
        <begin position="423"/>
        <end position="442"/>
    </location>
</feature>
<evidence type="ECO:0000256" key="1">
    <source>
        <dbReference type="ARBA" id="ARBA00022448"/>
    </source>
</evidence>
<sequence length="453" mass="50466">MAVCNSQSFIHADPSNLIFKNSLPMVGAILALLAYDLLESSLLAAQPQHVLTSFGFTVPITAAMTALAIALSIRTNNKIIRQNCIDKQQVPLEISNCLLKNSLIVFLFSLLFYFNQEALLLLTGNSQQLPGALTHSIAKQQQTYLDLRFIGWVFLAAIWMINATLRALGWMPLASALMFCWATTKCILAIVLLSPESNNEISLSVVAWLHIATDVCCAVISLYFLHQKVGLKKPTLTRLSIPLITPSKDSCLIVLQQFVTPISMAFLTYMAATFDTSYVAALALIFRLELLFLLIPMVLTTSLPALVGANFWREQHSRVEQFYSITFGFIMLFQLLLAALLLNQHHLLSNFICSHQAISNHLFTFLTWVPWAYGATGILMVFQSCLNAKNKTLEATVLAISHKLVLLLSFAFIGANYWDKQGFYLGIALSHAASLFIVYLIMKRTRTTISFKP</sequence>
<evidence type="ECO:0008006" key="5">
    <source>
        <dbReference type="Google" id="ProtNLM"/>
    </source>
</evidence>
<feature type="transmembrane region" description="Helical" evidence="2">
    <location>
        <begin position="278"/>
        <end position="301"/>
    </location>
</feature>
<reference evidence="3" key="2">
    <citation type="submission" date="2020-09" db="EMBL/GenBank/DDBJ databases">
        <authorList>
            <person name="Sun Q."/>
            <person name="Kim S."/>
        </authorList>
    </citation>
    <scope>NUCLEOTIDE SEQUENCE</scope>
    <source>
        <strain evidence="3">KCTC 42731</strain>
    </source>
</reference>
<evidence type="ECO:0000313" key="3">
    <source>
        <dbReference type="EMBL" id="GHF84752.1"/>
    </source>
</evidence>
<feature type="transmembrane region" description="Helical" evidence="2">
    <location>
        <begin position="395"/>
        <end position="417"/>
    </location>
</feature>